<keyword evidence="3" id="KW-1185">Reference proteome</keyword>
<dbReference type="RefSeq" id="WP_057622417.1">
    <property type="nucleotide sequence ID" value="NZ_LKHV02000001.1"/>
</dbReference>
<evidence type="ECO:0000313" key="3">
    <source>
        <dbReference type="Proteomes" id="UP000051494"/>
    </source>
</evidence>
<proteinExistence type="predicted"/>
<dbReference type="EMBL" id="LKHV01000001">
    <property type="protein sequence ID" value="KRG19812.1"/>
    <property type="molecule type" value="Genomic_DNA"/>
</dbReference>
<dbReference type="Gene3D" id="1.10.287.1700">
    <property type="match status" value="1"/>
</dbReference>
<reference evidence="2" key="2">
    <citation type="journal article" date="2016" name="Genome Announc.">
        <title>Draft Genome Sequences of Two Novel Amoeba-Resistant Intranuclear Bacteria, 'Candidatus Berkiella cookevillensis' and 'Candidatus Berkiella aquae'.</title>
        <authorList>
            <person name="Mehari Y.T."/>
            <person name="Arivett B.A."/>
            <person name="Farone A.L."/>
            <person name="Gunderson J.H."/>
            <person name="Farone M.B."/>
        </authorList>
    </citation>
    <scope>NUCLEOTIDE SEQUENCE</scope>
    <source>
        <strain evidence="2">CC99</strain>
    </source>
</reference>
<dbReference type="InterPro" id="IPR053716">
    <property type="entry name" value="Flag_assembly_chemotaxis_eff"/>
</dbReference>
<sequence length="146" mass="17324">MSVIDKYKKLKAIWDRNLGFIIIRAQNTSAKIRAEREKIALLESYLSEYTIQDSDSQAQTMHDLKLKQNFSIYLRTSIIDLGNNISKLEQELQYHNKLIEMLHYKISQIDKLIDSANKEIQYEQLKMESKNIEELFRNYTLHNHTS</sequence>
<organism evidence="1">
    <name type="scientific">Candidatus Berkiella cookevillensis</name>
    <dbReference type="NCBI Taxonomy" id="437022"/>
    <lineage>
        <taxon>Bacteria</taxon>
        <taxon>Pseudomonadati</taxon>
        <taxon>Pseudomonadota</taxon>
        <taxon>Gammaproteobacteria</taxon>
        <taxon>Candidatus Berkiellales</taxon>
        <taxon>Candidatus Berkiellaceae</taxon>
        <taxon>Candidatus Berkiella</taxon>
    </lineage>
</organism>
<dbReference type="EMBL" id="LKHV02000001">
    <property type="protein sequence ID" value="MCS5708606.1"/>
    <property type="molecule type" value="Genomic_DNA"/>
</dbReference>
<keyword evidence="1" id="KW-0969">Cilium</keyword>
<name>A0A0Q9YS89_9GAMM</name>
<dbReference type="Proteomes" id="UP000051494">
    <property type="component" value="Unassembled WGS sequence"/>
</dbReference>
<keyword evidence="1" id="KW-0966">Cell projection</keyword>
<dbReference type="STRING" id="437022.CC99x_00033"/>
<reference evidence="2" key="3">
    <citation type="submission" date="2021-06" db="EMBL/GenBank/DDBJ databases">
        <title>Genomic Description and Analysis of Intracellular Bacteria, Candidatus Berkiella cookevillensis and Candidatus Berkiella aquae.</title>
        <authorList>
            <person name="Kidane D.T."/>
            <person name="Mehari Y.T."/>
            <person name="Rice F.C."/>
            <person name="Arivett B.A."/>
            <person name="Farone A.L."/>
            <person name="Berk S.G."/>
            <person name="Farone M.B."/>
        </authorList>
    </citation>
    <scope>NUCLEOTIDE SEQUENCE</scope>
    <source>
        <strain evidence="2">CC99</strain>
    </source>
</reference>
<gene>
    <name evidence="1" type="ORF">CC99x_00033</name>
    <name evidence="2" type="ORF">CC99x_006745</name>
</gene>
<evidence type="ECO:0000313" key="2">
    <source>
        <dbReference type="EMBL" id="MCS5708606.1"/>
    </source>
</evidence>
<dbReference type="AlphaFoldDB" id="A0A0Q9YS89"/>
<reference evidence="1" key="1">
    <citation type="submission" date="2015-09" db="EMBL/GenBank/DDBJ databases">
        <title>Draft Genome Sequences of Two Novel Amoeba-resistant Intranuclear Bacteria, Candidatus Berkiella cookevillensis and Candidatus Berkiella aquae.</title>
        <authorList>
            <person name="Mehari Y.T."/>
            <person name="Arivett B.A."/>
            <person name="Farone A.L."/>
            <person name="Gunderson J.H."/>
            <person name="Farone M.B."/>
        </authorList>
    </citation>
    <scope>NUCLEOTIDE SEQUENCE [LARGE SCALE GENOMIC DNA]</scope>
    <source>
        <strain evidence="1">CC99</strain>
    </source>
</reference>
<accession>A0A0Q9YS89</accession>
<comment type="caution">
    <text evidence="1">The sequence shown here is derived from an EMBL/GenBank/DDBJ whole genome shotgun (WGS) entry which is preliminary data.</text>
</comment>
<protein>
    <submittedName>
        <fullName evidence="1">Flagellar FliJ protein</fullName>
    </submittedName>
    <submittedName>
        <fullName evidence="2">Flagellar export protein FliJ</fullName>
    </submittedName>
</protein>
<keyword evidence="1" id="KW-0282">Flagellum</keyword>
<evidence type="ECO:0000313" key="1">
    <source>
        <dbReference type="EMBL" id="KRG19812.1"/>
    </source>
</evidence>